<proteinExistence type="predicted"/>
<comment type="caution">
    <text evidence="1">The sequence shown here is derived from an EMBL/GenBank/DDBJ whole genome shotgun (WGS) entry which is preliminary data.</text>
</comment>
<accession>A0AAD8JS06</accession>
<reference evidence="1" key="1">
    <citation type="journal article" date="2023" name="bioRxiv">
        <title>Improved chromosome-level genome assembly for marigold (Tagetes erecta).</title>
        <authorList>
            <person name="Jiang F."/>
            <person name="Yuan L."/>
            <person name="Wang S."/>
            <person name="Wang H."/>
            <person name="Xu D."/>
            <person name="Wang A."/>
            <person name="Fan W."/>
        </authorList>
    </citation>
    <scope>NUCLEOTIDE SEQUENCE</scope>
    <source>
        <strain evidence="1">WSJ</strain>
        <tissue evidence="1">Leaf</tissue>
    </source>
</reference>
<dbReference type="Proteomes" id="UP001229421">
    <property type="component" value="Unassembled WGS sequence"/>
</dbReference>
<organism evidence="1 2">
    <name type="scientific">Tagetes erecta</name>
    <name type="common">African marigold</name>
    <dbReference type="NCBI Taxonomy" id="13708"/>
    <lineage>
        <taxon>Eukaryota</taxon>
        <taxon>Viridiplantae</taxon>
        <taxon>Streptophyta</taxon>
        <taxon>Embryophyta</taxon>
        <taxon>Tracheophyta</taxon>
        <taxon>Spermatophyta</taxon>
        <taxon>Magnoliopsida</taxon>
        <taxon>eudicotyledons</taxon>
        <taxon>Gunneridae</taxon>
        <taxon>Pentapetalae</taxon>
        <taxon>asterids</taxon>
        <taxon>campanulids</taxon>
        <taxon>Asterales</taxon>
        <taxon>Asteraceae</taxon>
        <taxon>Asteroideae</taxon>
        <taxon>Heliantheae alliance</taxon>
        <taxon>Tageteae</taxon>
        <taxon>Tagetes</taxon>
    </lineage>
</organism>
<name>A0AAD8JS06_TARER</name>
<dbReference type="AlphaFoldDB" id="A0AAD8JS06"/>
<sequence length="136" mass="15828">MMRSQRQLIRQPLMLQIWLPRHIQRTLSSSFWPCVAVSRSTAPANPATRTPQIWICIFFSLVTNGAVSMVEDARMEKDMDLLELLIITIQIGEFNTDNVLVDYRSRVSVLPRYVYEKYDVGPVNLLDRCLGRYKCF</sequence>
<dbReference type="EMBL" id="JAUHHV010000011">
    <property type="protein sequence ID" value="KAK1407667.1"/>
    <property type="molecule type" value="Genomic_DNA"/>
</dbReference>
<evidence type="ECO:0000313" key="1">
    <source>
        <dbReference type="EMBL" id="KAK1407667.1"/>
    </source>
</evidence>
<protein>
    <submittedName>
        <fullName evidence="1">Uncharacterized protein</fullName>
    </submittedName>
</protein>
<gene>
    <name evidence="1" type="ORF">QVD17_39288</name>
</gene>
<keyword evidence="2" id="KW-1185">Reference proteome</keyword>
<evidence type="ECO:0000313" key="2">
    <source>
        <dbReference type="Proteomes" id="UP001229421"/>
    </source>
</evidence>